<comment type="pathway">
    <text evidence="2">Protein modification; protein sumoylation.</text>
</comment>
<dbReference type="PANTHER" id="PTHR10953">
    <property type="entry name" value="UBIQUITIN-ACTIVATING ENZYME E1"/>
    <property type="match status" value="1"/>
</dbReference>
<comment type="subunit">
    <text evidence="6">Heterodimer of SAE1 and UBA2/SAE2. The heterodimer corresponds to the two domains that are encoded on a single polypeptide chain in ubiquitin-activating enzyme E1. Interacts with UBE2I.</text>
</comment>
<dbReference type="GO" id="GO:0019948">
    <property type="term" value="F:SUMO activating enzyme activity"/>
    <property type="evidence" value="ECO:0007669"/>
    <property type="project" value="TreeGrafter"/>
</dbReference>
<evidence type="ECO:0000256" key="7">
    <source>
        <dbReference type="ARBA" id="ARBA00044187"/>
    </source>
</evidence>
<evidence type="ECO:0000256" key="2">
    <source>
        <dbReference type="ARBA" id="ARBA00004718"/>
    </source>
</evidence>
<evidence type="ECO:0000313" key="14">
    <source>
        <dbReference type="Proteomes" id="UP000663870"/>
    </source>
</evidence>
<name>A0A816D126_9BILA</name>
<comment type="subcellular location">
    <subcellularLocation>
        <location evidence="1">Nucleus</location>
    </subcellularLocation>
</comment>
<evidence type="ECO:0000256" key="5">
    <source>
        <dbReference type="ARBA" id="ARBA00023242"/>
    </source>
</evidence>
<dbReference type="EMBL" id="CAJNOH010005937">
    <property type="protein sequence ID" value="CAF1415265.1"/>
    <property type="molecule type" value="Genomic_DNA"/>
</dbReference>
<evidence type="ECO:0000313" key="12">
    <source>
        <dbReference type="EMBL" id="CAF1415265.1"/>
    </source>
</evidence>
<gene>
    <name evidence="13" type="ORF">JXQ802_LOCUS51504</name>
    <name evidence="12" type="ORF">PYM288_LOCUS35258</name>
</gene>
<dbReference type="InterPro" id="IPR032418">
    <property type="entry name" value="E1_FCCH"/>
</dbReference>
<dbReference type="GO" id="GO:0031510">
    <property type="term" value="C:SUMO activating enzyme complex"/>
    <property type="evidence" value="ECO:0007669"/>
    <property type="project" value="TreeGrafter"/>
</dbReference>
<dbReference type="Proteomes" id="UP000663870">
    <property type="component" value="Unassembled WGS sequence"/>
</dbReference>
<protein>
    <recommendedName>
        <fullName evidence="7">SUMO-activating enzyme subunit 1</fullName>
    </recommendedName>
    <alternativeName>
        <fullName evidence="8">Ubiquitin-like 1-activating enzyme E1A</fullName>
    </alternativeName>
</protein>
<sequence>MATDLECQTSTTTPEIDERLYSRQLYVMGKEAMYELRNADILISGMRGLGVEIAKNLILCGVKSVIVHDCNNVDYKDLSSQYYFSESDIGQNRAEVAKEKLSELNNNVNVTYSSSNIDEDFLQKHKVNVFVLTDGDIDNQVKIGDYCHEHGIKFVNANTKGLFGQIFCDFGQNFKVLDTNGEDPITEEIVDSISHDEIGVVSIATYTKHSFEDGSYVTLHSVKGMTEINDREFKITVLDPYTFIIGDTRNFGVYEGGGTVTEVKKTETVHFKSFSDSLKNPEMLICDFSKMSMSANLHLSFQ</sequence>
<keyword evidence="14" id="KW-1185">Reference proteome</keyword>
<dbReference type="InterPro" id="IPR042302">
    <property type="entry name" value="E1_FCCH_sf"/>
</dbReference>
<dbReference type="InterPro" id="IPR035985">
    <property type="entry name" value="Ubiquitin-activating_enz"/>
</dbReference>
<dbReference type="GO" id="GO:0016925">
    <property type="term" value="P:protein sumoylation"/>
    <property type="evidence" value="ECO:0007669"/>
    <property type="project" value="TreeGrafter"/>
</dbReference>
<dbReference type="PRINTS" id="PR01849">
    <property type="entry name" value="UBIQUITINACT"/>
</dbReference>
<evidence type="ECO:0000256" key="4">
    <source>
        <dbReference type="ARBA" id="ARBA00022786"/>
    </source>
</evidence>
<feature type="domain" description="Ubiquitin-activating enzyme E1 FCCH" evidence="10">
    <location>
        <begin position="198"/>
        <end position="264"/>
    </location>
</feature>
<evidence type="ECO:0000256" key="6">
    <source>
        <dbReference type="ARBA" id="ARBA00026003"/>
    </source>
</evidence>
<dbReference type="InterPro" id="IPR032420">
    <property type="entry name" value="E1_4HB"/>
</dbReference>
<comment type="similarity">
    <text evidence="3">Belongs to the ubiquitin-activating E1 family.</text>
</comment>
<dbReference type="Pfam" id="PF16191">
    <property type="entry name" value="E1_4HB"/>
    <property type="match status" value="1"/>
</dbReference>
<dbReference type="InterPro" id="IPR000594">
    <property type="entry name" value="ThiF_NAD_FAD-bd"/>
</dbReference>
<keyword evidence="5" id="KW-0539">Nucleus</keyword>
<evidence type="ECO:0000256" key="3">
    <source>
        <dbReference type="ARBA" id="ARBA00005673"/>
    </source>
</evidence>
<feature type="domain" description="Ubiquitin-activating enzyme E1 four-helix bundle" evidence="11">
    <location>
        <begin position="266"/>
        <end position="302"/>
    </location>
</feature>
<evidence type="ECO:0000259" key="9">
    <source>
        <dbReference type="Pfam" id="PF00899"/>
    </source>
</evidence>
<accession>A0A816D126</accession>
<dbReference type="FunFam" id="2.40.30.180:FF:000002">
    <property type="entry name" value="Ubiquitin-activating enzyme E1 2"/>
    <property type="match status" value="1"/>
</dbReference>
<dbReference type="InterPro" id="IPR000011">
    <property type="entry name" value="UBQ/SUMO-activ_enz_E1-like"/>
</dbReference>
<dbReference type="EMBL" id="CAJNOL010007473">
    <property type="protein sequence ID" value="CAF1628680.1"/>
    <property type="molecule type" value="Genomic_DNA"/>
</dbReference>
<evidence type="ECO:0000259" key="11">
    <source>
        <dbReference type="Pfam" id="PF16191"/>
    </source>
</evidence>
<feature type="non-terminal residue" evidence="13">
    <location>
        <position position="302"/>
    </location>
</feature>
<evidence type="ECO:0000313" key="13">
    <source>
        <dbReference type="EMBL" id="CAF1628680.1"/>
    </source>
</evidence>
<reference evidence="13" key="1">
    <citation type="submission" date="2021-02" db="EMBL/GenBank/DDBJ databases">
        <authorList>
            <person name="Nowell W R."/>
        </authorList>
    </citation>
    <scope>NUCLEOTIDE SEQUENCE</scope>
</reference>
<dbReference type="Proteomes" id="UP000663854">
    <property type="component" value="Unassembled WGS sequence"/>
</dbReference>
<dbReference type="Gene3D" id="3.40.50.720">
    <property type="entry name" value="NAD(P)-binding Rossmann-like Domain"/>
    <property type="match status" value="1"/>
</dbReference>
<evidence type="ECO:0000259" key="10">
    <source>
        <dbReference type="Pfam" id="PF16190"/>
    </source>
</evidence>
<dbReference type="PANTHER" id="PTHR10953:SF162">
    <property type="entry name" value="SUMO-ACTIVATING ENZYME SUBUNIT 1"/>
    <property type="match status" value="1"/>
</dbReference>
<feature type="domain" description="THIF-type NAD/FAD binding fold" evidence="9">
    <location>
        <begin position="21"/>
        <end position="167"/>
    </location>
</feature>
<organism evidence="13 14">
    <name type="scientific">Rotaria sordida</name>
    <dbReference type="NCBI Taxonomy" id="392033"/>
    <lineage>
        <taxon>Eukaryota</taxon>
        <taxon>Metazoa</taxon>
        <taxon>Spiralia</taxon>
        <taxon>Gnathifera</taxon>
        <taxon>Rotifera</taxon>
        <taxon>Eurotatoria</taxon>
        <taxon>Bdelloidea</taxon>
        <taxon>Philodinida</taxon>
        <taxon>Philodinidae</taxon>
        <taxon>Rotaria</taxon>
    </lineage>
</organism>
<evidence type="ECO:0000256" key="8">
    <source>
        <dbReference type="ARBA" id="ARBA00044354"/>
    </source>
</evidence>
<dbReference type="SUPFAM" id="SSF69572">
    <property type="entry name" value="Activating enzymes of the ubiquitin-like proteins"/>
    <property type="match status" value="1"/>
</dbReference>
<dbReference type="Pfam" id="PF00899">
    <property type="entry name" value="ThiF"/>
    <property type="match status" value="1"/>
</dbReference>
<dbReference type="Pfam" id="PF16190">
    <property type="entry name" value="E1_FCCH"/>
    <property type="match status" value="1"/>
</dbReference>
<comment type="caution">
    <text evidence="13">The sequence shown here is derived from an EMBL/GenBank/DDBJ whole genome shotgun (WGS) entry which is preliminary data.</text>
</comment>
<keyword evidence="4" id="KW-0833">Ubl conjugation pathway</keyword>
<proteinExistence type="inferred from homology"/>
<dbReference type="AlphaFoldDB" id="A0A816D126"/>
<evidence type="ECO:0000256" key="1">
    <source>
        <dbReference type="ARBA" id="ARBA00004123"/>
    </source>
</evidence>
<dbReference type="Gene3D" id="2.40.30.180">
    <property type="entry name" value="Ubiquitin-activating enzyme E1, FCCH domain"/>
    <property type="match status" value="1"/>
</dbReference>
<dbReference type="GO" id="GO:0005737">
    <property type="term" value="C:cytoplasm"/>
    <property type="evidence" value="ECO:0007669"/>
    <property type="project" value="TreeGrafter"/>
</dbReference>
<dbReference type="InterPro" id="IPR045886">
    <property type="entry name" value="ThiF/MoeB/HesA"/>
</dbReference>